<evidence type="ECO:0000313" key="3">
    <source>
        <dbReference type="EMBL" id="KDQ54017.1"/>
    </source>
</evidence>
<dbReference type="HOGENOM" id="CLU_014151_0_0_1"/>
<sequence length="929" mass="104322">MSEFSLDLSSLDDAEASSTIGPDSSPDPPLIGTFDLPLDVPFLSLDLPDDDTGDFTYEPSAGITPERLSDEEKAYAVLQYMRASLSRFSLRKFLETIFRSQSGGIRRGGLMLMEEWWERGGIRDEAMCDWVVMKAAKVCKRECDRLTSRAARGPHSEDAKFLRVSPSRVSVAMINSFRIDDLLGRYERVTPHLQSFLKAVIGKEGKPIHSTSRNPDHGRAMLTSSILNLASRETNYHLVANSLIMWDNRVPKRLLQMMNRLGLATSFDFLSKAVVALSKDSVRIGKIATHDPSKLKLLPYDNFNWMSQAWEKSAIHGSVQHDQVSAMLVIFRLPTEADSPSAEHLASVTRFVETIGTRHTIPADIALERIVPNSEDQKIFWSFSIIHVVQILSEESQPFAHLRSAFPKCLDPKAIPAHKTEQHYLPTFDQEQGSTHGNMDQRAVDRSPFRVDHLSSFAMTSRLMHVSLNFLQAAGKNFWGGSNQDDASLLTLRDLLPNRNDINIHKFDFYGWLRFLDVVLRSLVVQVATRVLNLPSPDKLSKQKQTPDFFTQICQTVVDSFIMPSPGRLEADGVKTLRGNTQCGHAVLLIHDLMTLREMRDAIKQGHPTWILWILKYWTPMFYAGRSYNYSNKWMLVNTSGEPEECKEVDINVEHLNLRIKDRAHRANATPELLEKVTPAIGHVRHLTDQAFTQLILAKHLHKSHILDFGHDKQSEDPVIDLYRNGLRRLAGSEGGHTKHLLCHKLWLRSRHGTASDTFQNGRREGLLSERELLEAGDAEGISYTIEDEDDVRRDIEDMLPVNHVILFVRASFNSVLGTLSRIDHDPLKFAARSESTVAIGTALAERVGRGSWGIFKPFVECGVATNTQLDESGFTTDSSPPAANFGLYTMILVDLVPGVLPPLPILWAALATPCVKDVDQFDGEPKGS</sequence>
<dbReference type="STRING" id="933084.A0A067PRT6"/>
<name>A0A067PRT6_9AGAM</name>
<feature type="region of interest" description="Disordered" evidence="1">
    <location>
        <begin position="1"/>
        <end position="30"/>
    </location>
</feature>
<reference evidence="4" key="1">
    <citation type="journal article" date="2014" name="Proc. Natl. Acad. Sci. U.S.A.">
        <title>Extensive sampling of basidiomycete genomes demonstrates inadequacy of the white-rot/brown-rot paradigm for wood decay fungi.</title>
        <authorList>
            <person name="Riley R."/>
            <person name="Salamov A.A."/>
            <person name="Brown D.W."/>
            <person name="Nagy L.G."/>
            <person name="Floudas D."/>
            <person name="Held B.W."/>
            <person name="Levasseur A."/>
            <person name="Lombard V."/>
            <person name="Morin E."/>
            <person name="Otillar R."/>
            <person name="Lindquist E.A."/>
            <person name="Sun H."/>
            <person name="LaButti K.M."/>
            <person name="Schmutz J."/>
            <person name="Jabbour D."/>
            <person name="Luo H."/>
            <person name="Baker S.E."/>
            <person name="Pisabarro A.G."/>
            <person name="Walton J.D."/>
            <person name="Blanchette R.A."/>
            <person name="Henrissat B."/>
            <person name="Martin F."/>
            <person name="Cullen D."/>
            <person name="Hibbett D.S."/>
            <person name="Grigoriev I.V."/>
        </authorList>
    </citation>
    <scope>NUCLEOTIDE SEQUENCE [LARGE SCALE GENOMIC DNA]</scope>
    <source>
        <strain evidence="4">MUCL 33604</strain>
    </source>
</reference>
<dbReference type="Pfam" id="PF20231">
    <property type="entry name" value="DUF6589"/>
    <property type="match status" value="1"/>
</dbReference>
<protein>
    <recommendedName>
        <fullName evidence="2">DUF6589 domain-containing protein</fullName>
    </recommendedName>
</protein>
<keyword evidence="4" id="KW-1185">Reference proteome</keyword>
<dbReference type="InterPro" id="IPR046496">
    <property type="entry name" value="DUF6589"/>
</dbReference>
<dbReference type="OrthoDB" id="3255845at2759"/>
<organism evidence="3 4">
    <name type="scientific">Jaapia argillacea MUCL 33604</name>
    <dbReference type="NCBI Taxonomy" id="933084"/>
    <lineage>
        <taxon>Eukaryota</taxon>
        <taxon>Fungi</taxon>
        <taxon>Dikarya</taxon>
        <taxon>Basidiomycota</taxon>
        <taxon>Agaricomycotina</taxon>
        <taxon>Agaricomycetes</taxon>
        <taxon>Agaricomycetidae</taxon>
        <taxon>Jaapiales</taxon>
        <taxon>Jaapiaceae</taxon>
        <taxon>Jaapia</taxon>
    </lineage>
</organism>
<accession>A0A067PRT6</accession>
<dbReference type="AlphaFoldDB" id="A0A067PRT6"/>
<dbReference type="EMBL" id="KL197730">
    <property type="protein sequence ID" value="KDQ54017.1"/>
    <property type="molecule type" value="Genomic_DNA"/>
</dbReference>
<evidence type="ECO:0000256" key="1">
    <source>
        <dbReference type="SAM" id="MobiDB-lite"/>
    </source>
</evidence>
<feature type="domain" description="DUF6589" evidence="2">
    <location>
        <begin position="440"/>
        <end position="700"/>
    </location>
</feature>
<evidence type="ECO:0000259" key="2">
    <source>
        <dbReference type="Pfam" id="PF20231"/>
    </source>
</evidence>
<dbReference type="InParanoid" id="A0A067PRT6"/>
<proteinExistence type="predicted"/>
<evidence type="ECO:0000313" key="4">
    <source>
        <dbReference type="Proteomes" id="UP000027265"/>
    </source>
</evidence>
<dbReference type="Proteomes" id="UP000027265">
    <property type="component" value="Unassembled WGS sequence"/>
</dbReference>
<gene>
    <name evidence="3" type="ORF">JAAARDRAFT_49395</name>
</gene>